<name>A0A186QIJ3_9NOSO</name>
<proteinExistence type="predicted"/>
<sequence>MKIEAIKAALPTKKLTNDDILALIEEYSTPIFTGDLKTTLNKINFFMRYSGSDTRYWLDKDERPIDLLSRAFQEAIAEANCDKDDIDLLIYTGIGRGFIEPAAAYHIAASLGLQNAECFDILDACMSWTRVLNIVYTLLKGGRYKRALIVNAECNMRFGGPVFPTVFQLSNVEAIEWSFPAYTLGEAATATIVTYDPDREWEFHFKSRPDLADLCNVPLDGYEGYCTPSERIGLNGINKFTSFGVDLHANAYEESIKVFKLLKAPIDQIRAIFPHASSKREWDKVAESLGLKHLMWHIYPTYGNLVSASIPTGIASAIAAGKIQRGDRVAGLLGSAGMSFAAYSFVY</sequence>
<dbReference type="Gene3D" id="3.40.47.10">
    <property type="match status" value="2"/>
</dbReference>
<organism evidence="4">
    <name type="scientific">Nostoc sp. CCAP 1453/38</name>
    <dbReference type="NCBI Taxonomy" id="1570104"/>
    <lineage>
        <taxon>Bacteria</taxon>
        <taxon>Bacillati</taxon>
        <taxon>Cyanobacteriota</taxon>
        <taxon>Cyanophyceae</taxon>
        <taxon>Nostocales</taxon>
        <taxon>Nostocaceae</taxon>
        <taxon>Nostoc</taxon>
    </lineage>
</organism>
<keyword evidence="2" id="KW-0012">Acyltransferase</keyword>
<dbReference type="EMBL" id="KP143720">
    <property type="protein sequence ID" value="AKL71640.1"/>
    <property type="molecule type" value="Genomic_DNA"/>
</dbReference>
<dbReference type="AlphaFoldDB" id="A0A186QIJ3"/>
<protein>
    <submittedName>
        <fullName evidence="4">NocG</fullName>
    </submittedName>
</protein>
<accession>A0A186QIJ3</accession>
<evidence type="ECO:0000259" key="3">
    <source>
        <dbReference type="Pfam" id="PF08541"/>
    </source>
</evidence>
<dbReference type="Pfam" id="PF08541">
    <property type="entry name" value="ACP_syn_III_C"/>
    <property type="match status" value="1"/>
</dbReference>
<dbReference type="GO" id="GO:0016746">
    <property type="term" value="F:acyltransferase activity"/>
    <property type="evidence" value="ECO:0007669"/>
    <property type="project" value="UniProtKB-KW"/>
</dbReference>
<gene>
    <name evidence="4" type="primary">nocG</name>
</gene>
<evidence type="ECO:0000256" key="2">
    <source>
        <dbReference type="ARBA" id="ARBA00023315"/>
    </source>
</evidence>
<dbReference type="GO" id="GO:0044550">
    <property type="term" value="P:secondary metabolite biosynthetic process"/>
    <property type="evidence" value="ECO:0007669"/>
    <property type="project" value="TreeGrafter"/>
</dbReference>
<evidence type="ECO:0000313" key="4">
    <source>
        <dbReference type="EMBL" id="AKL71640.1"/>
    </source>
</evidence>
<reference evidence="4" key="1">
    <citation type="journal article" date="2017" name="PLoS ONE">
        <title>The cyanobacterial metabolite nocuolin a is a natural oxadiazine that triggers apoptosis in human cancer cells.</title>
        <authorList>
            <person name="Voracova K."/>
            <person name="Hajek J."/>
            <person name="Mares J."/>
            <person name="Urajova P."/>
            <person name="Kuzma M."/>
            <person name="Cheel J."/>
            <person name="Villunger A."/>
            <person name="Kapuscik A."/>
            <person name="Bally M."/>
            <person name="Novak P."/>
            <person name="Kabelac M."/>
            <person name="Krumschnabel G."/>
            <person name="Lukes M."/>
            <person name="Voloshko L."/>
            <person name="Kopecky J."/>
            <person name="Hrouzek P."/>
        </authorList>
    </citation>
    <scope>NUCLEOTIDE SEQUENCE</scope>
    <source>
        <strain evidence="4">CCAP 1453/38</strain>
    </source>
</reference>
<keyword evidence="1" id="KW-0808">Transferase</keyword>
<feature type="domain" description="Beta-ketoacyl-[acyl-carrier-protein] synthase III C-terminal" evidence="3">
    <location>
        <begin position="266"/>
        <end position="343"/>
    </location>
</feature>
<dbReference type="InterPro" id="IPR013747">
    <property type="entry name" value="ACP_syn_III_C"/>
</dbReference>
<dbReference type="PANTHER" id="PTHR34069:SF3">
    <property type="entry name" value="ACYL-COA:ACYL-COA ALKYLTRANSFERASE"/>
    <property type="match status" value="1"/>
</dbReference>
<dbReference type="InterPro" id="IPR016039">
    <property type="entry name" value="Thiolase-like"/>
</dbReference>
<dbReference type="PANTHER" id="PTHR34069">
    <property type="entry name" value="3-OXOACYL-[ACYL-CARRIER-PROTEIN] SYNTHASE 3"/>
    <property type="match status" value="1"/>
</dbReference>
<evidence type="ECO:0000256" key="1">
    <source>
        <dbReference type="ARBA" id="ARBA00022679"/>
    </source>
</evidence>
<dbReference type="SUPFAM" id="SSF53901">
    <property type="entry name" value="Thiolase-like"/>
    <property type="match status" value="2"/>
</dbReference>